<sequence length="107" mass="12273">MDGNFTDEYNRWRVKARYSGNWNTITRFQKVSSTPSNLLTRSPTRHPTWLEAPKVDPNFLRKVTATVTLWPAFVDLPACKALSDSALVWKIIDVLARFALFQSRATT</sequence>
<evidence type="ECO:0000313" key="1">
    <source>
        <dbReference type="EMBL" id="OBS17997.1"/>
    </source>
</evidence>
<comment type="caution">
    <text evidence="1">The sequence shown here is derived from an EMBL/GenBank/DDBJ whole genome shotgun (WGS) entry which is preliminary data.</text>
</comment>
<protein>
    <submittedName>
        <fullName evidence="1">Uncharacterized protein</fullName>
    </submittedName>
</protein>
<dbReference type="AlphaFoldDB" id="A0A1B8ABZ7"/>
<name>A0A1B8ABZ7_FUSPO</name>
<proteinExistence type="predicted"/>
<accession>A0A1B8ABZ7</accession>
<evidence type="ECO:0000313" key="2">
    <source>
        <dbReference type="Proteomes" id="UP000091967"/>
    </source>
</evidence>
<reference evidence="1 2" key="1">
    <citation type="submission" date="2016-06" db="EMBL/GenBank/DDBJ databases">
        <title>Living apart together: crosstalk between the core and supernumerary genomes in a fungal plant pathogen.</title>
        <authorList>
            <person name="Vanheule A."/>
            <person name="Audenaert K."/>
            <person name="Warris S."/>
            <person name="Van De Geest H."/>
            <person name="Schijlen E."/>
            <person name="Hofte M."/>
            <person name="De Saeger S."/>
            <person name="Haesaert G."/>
            <person name="Waalwijk C."/>
            <person name="Van Der Lee T."/>
        </authorList>
    </citation>
    <scope>NUCLEOTIDE SEQUENCE [LARGE SCALE GENOMIC DNA]</scope>
    <source>
        <strain evidence="1 2">2516</strain>
    </source>
</reference>
<keyword evidence="2" id="KW-1185">Reference proteome</keyword>
<organism evidence="1 2">
    <name type="scientific">Fusarium poae</name>
    <dbReference type="NCBI Taxonomy" id="36050"/>
    <lineage>
        <taxon>Eukaryota</taxon>
        <taxon>Fungi</taxon>
        <taxon>Dikarya</taxon>
        <taxon>Ascomycota</taxon>
        <taxon>Pezizomycotina</taxon>
        <taxon>Sordariomycetes</taxon>
        <taxon>Hypocreomycetidae</taxon>
        <taxon>Hypocreales</taxon>
        <taxon>Nectriaceae</taxon>
        <taxon>Fusarium</taxon>
    </lineage>
</organism>
<gene>
    <name evidence="1" type="ORF">FPOA_09725</name>
</gene>
<dbReference type="Proteomes" id="UP000091967">
    <property type="component" value="Unassembled WGS sequence"/>
</dbReference>
<dbReference type="EMBL" id="LYXU01000004">
    <property type="protein sequence ID" value="OBS17997.1"/>
    <property type="molecule type" value="Genomic_DNA"/>
</dbReference>